<gene>
    <name evidence="5" type="ORF">PMEA_00019634</name>
</gene>
<proteinExistence type="inferred from homology"/>
<dbReference type="EMBL" id="CALNXJ010000035">
    <property type="protein sequence ID" value="CAH3141304.1"/>
    <property type="molecule type" value="Genomic_DNA"/>
</dbReference>
<dbReference type="PANTHER" id="PTHR16263">
    <property type="entry name" value="TETRATRICOPEPTIDE REPEAT PROTEIN 38"/>
    <property type="match status" value="1"/>
</dbReference>
<organism evidence="5 6">
    <name type="scientific">Pocillopora meandrina</name>
    <dbReference type="NCBI Taxonomy" id="46732"/>
    <lineage>
        <taxon>Eukaryota</taxon>
        <taxon>Metazoa</taxon>
        <taxon>Cnidaria</taxon>
        <taxon>Anthozoa</taxon>
        <taxon>Hexacorallia</taxon>
        <taxon>Scleractinia</taxon>
        <taxon>Astrocoeniina</taxon>
        <taxon>Pocilloporidae</taxon>
        <taxon>Pocillopora</taxon>
    </lineage>
</organism>
<dbReference type="PANTHER" id="PTHR16263:SF4">
    <property type="entry name" value="TETRATRICOPEPTIDE REPEAT PROTEIN 38"/>
    <property type="match status" value="1"/>
</dbReference>
<evidence type="ECO:0000256" key="4">
    <source>
        <dbReference type="ARBA" id="ARBA00022803"/>
    </source>
</evidence>
<evidence type="ECO:0000313" key="6">
    <source>
        <dbReference type="Proteomes" id="UP001159428"/>
    </source>
</evidence>
<dbReference type="CDD" id="cd05804">
    <property type="entry name" value="StaR_like"/>
    <property type="match status" value="2"/>
</dbReference>
<comment type="caution">
    <text evidence="5">The sequence shown here is derived from an EMBL/GenBank/DDBJ whole genome shotgun (WGS) entry which is preliminary data.</text>
</comment>
<comment type="similarity">
    <text evidence="1">Belongs to the TTC38 family.</text>
</comment>
<keyword evidence="6" id="KW-1185">Reference proteome</keyword>
<evidence type="ECO:0000256" key="2">
    <source>
        <dbReference type="ARBA" id="ARBA00019992"/>
    </source>
</evidence>
<evidence type="ECO:0000256" key="1">
    <source>
        <dbReference type="ARBA" id="ARBA00005857"/>
    </source>
</evidence>
<dbReference type="AlphaFoldDB" id="A0AAU9XA35"/>
<dbReference type="Proteomes" id="UP001159428">
    <property type="component" value="Unassembled WGS sequence"/>
</dbReference>
<accession>A0AAU9XA35</accession>
<evidence type="ECO:0000313" key="5">
    <source>
        <dbReference type="EMBL" id="CAH3141304.1"/>
    </source>
</evidence>
<dbReference type="Gene3D" id="1.25.40.10">
    <property type="entry name" value="Tetratricopeptide repeat domain"/>
    <property type="match status" value="2"/>
</dbReference>
<protein>
    <recommendedName>
        <fullName evidence="2">Tetratricopeptide repeat protein 38</fullName>
    </recommendedName>
</protein>
<dbReference type="InterPro" id="IPR033891">
    <property type="entry name" value="TTC38"/>
</dbReference>
<name>A0AAU9XA35_9CNID</name>
<keyword evidence="3" id="KW-0677">Repeat</keyword>
<dbReference type="SUPFAM" id="SSF48452">
    <property type="entry name" value="TPR-like"/>
    <property type="match status" value="2"/>
</dbReference>
<reference evidence="5 6" key="1">
    <citation type="submission" date="2022-05" db="EMBL/GenBank/DDBJ databases">
        <authorList>
            <consortium name="Genoscope - CEA"/>
            <person name="William W."/>
        </authorList>
    </citation>
    <scope>NUCLEOTIDE SEQUENCE [LARGE SCALE GENOMIC DNA]</scope>
</reference>
<evidence type="ECO:0000256" key="3">
    <source>
        <dbReference type="ARBA" id="ARBA00022737"/>
    </source>
</evidence>
<sequence length="889" mass="101142">MSYLHTHWRDVDAWRKEGLPLSTTSNEAAKMFDASLTQVVAHHDDKSVGGLESSVTRMLQADPDFVMGHVLASFCLPGHVKHSDVAQLLAMENNLTDREMLHVKASKELAAGNMIKAQAMWDDILIAYPRDMLALKMLSNHSIFVGPKDLLRDSVARVFPHWKQEIPLYGYLFGMHAFGLEETNFYREAEKQARKGLELIPTDTWATHALAHVMEMEGRQDEGIEFMSKTVENWKPCESLTCHNFWHWALYYIEKGDYEAALNVYDTEMAPRFKVSKVFTLRDGSSLLYRLKLEGVDVGDRWQQLCQYWESHANDHLMAFSDTHMLMSTLGAKNEDLTMKLLDSLRKYVRDGSGYNCEVSRTVGLAICEAFVEADKGDFDKAVSILKPLRYKVDLIGGSRAQRDVYELFLINAAMHSHRKEDHQFARCLIAEKKAKKDNAPLTDRLMAQAWRKEGLLLSTTSNEAAKMFDASLTQVVAHLDYDSVGGLQNSVTRMLEADPDFAMGHVLASIFEVKNSMDVAQSLASKGKLNDREMLHFNAAKALAAGNIPKAQEVWDDIVMAYPTDILALKMLGNYGIFFGPKDRIRDSVARVLPHWKQEIPLYGYLFGMYAFGLEETNFYQEAEKQARKGLELIPSDTWATHALAHVMEMEGRQDEGIEFMSKTEENWKPCESLACHNFWHWALYYIEKGDYEAALNIYDTEMLPRFKASATFPLTDGSSLLYRLKFEGVDVGDRWQQLCQYWESHADDHFLAFNDSHMLMSTLGAKNEDLTMKLLDSLRKYVRDGSGENCEISRTVGLAICEAFVEADEGNFDKAVALLKPLRYKVDLMGGSRAQRDVYELFLINAAMHSKRKEDQQFARCIIAEKKAKKIKAPMADRLMAQALQMD</sequence>
<keyword evidence="4" id="KW-0802">TPR repeat</keyword>
<dbReference type="InterPro" id="IPR011990">
    <property type="entry name" value="TPR-like_helical_dom_sf"/>
</dbReference>